<proteinExistence type="predicted"/>
<evidence type="ECO:0000313" key="4">
    <source>
        <dbReference type="Proteomes" id="UP001221838"/>
    </source>
</evidence>
<gene>
    <name evidence="3" type="ORF">POL68_16300</name>
</gene>
<dbReference type="CDD" id="cd02224">
    <property type="entry name" value="cupin_SPO2919-like"/>
    <property type="match status" value="1"/>
</dbReference>
<name>A0ABT5DA79_9BACT</name>
<dbReference type="InterPro" id="IPR011051">
    <property type="entry name" value="RmlC_Cupin_sf"/>
</dbReference>
<dbReference type="InterPro" id="IPR014710">
    <property type="entry name" value="RmlC-like_jellyroll"/>
</dbReference>
<accession>A0ABT5DA79</accession>
<dbReference type="Pfam" id="PF07883">
    <property type="entry name" value="Cupin_2"/>
    <property type="match status" value="1"/>
</dbReference>
<dbReference type="PANTHER" id="PTHR35848">
    <property type="entry name" value="OXALATE-BINDING PROTEIN"/>
    <property type="match status" value="1"/>
</dbReference>
<dbReference type="InterPro" id="IPR051610">
    <property type="entry name" value="GPI/OXD"/>
</dbReference>
<evidence type="ECO:0000259" key="2">
    <source>
        <dbReference type="Pfam" id="PF07883"/>
    </source>
</evidence>
<dbReference type="RefSeq" id="WP_272139111.1">
    <property type="nucleotide sequence ID" value="NZ_JAQNDM010000002.1"/>
</dbReference>
<dbReference type="SUPFAM" id="SSF51182">
    <property type="entry name" value="RmlC-like cupins"/>
    <property type="match status" value="1"/>
</dbReference>
<evidence type="ECO:0000256" key="1">
    <source>
        <dbReference type="ARBA" id="ARBA00022723"/>
    </source>
</evidence>
<protein>
    <submittedName>
        <fullName evidence="3">Cupin domain-containing protein</fullName>
    </submittedName>
</protein>
<feature type="domain" description="Cupin type-2" evidence="2">
    <location>
        <begin position="43"/>
        <end position="113"/>
    </location>
</feature>
<keyword evidence="1" id="KW-0479">Metal-binding</keyword>
<reference evidence="3 4" key="1">
    <citation type="submission" date="2022-11" db="EMBL/GenBank/DDBJ databases">
        <title>Minimal conservation of predation-associated metabolite biosynthetic gene clusters underscores biosynthetic potential of Myxococcota including descriptions for ten novel species: Archangium lansinium sp. nov., Myxococcus landrumus sp. nov., Nannocystis bai.</title>
        <authorList>
            <person name="Ahearne A."/>
            <person name="Stevens C."/>
            <person name="Dowd S."/>
        </authorList>
    </citation>
    <scope>NUCLEOTIDE SEQUENCE [LARGE SCALE GENOMIC DNA]</scope>
    <source>
        <strain evidence="3 4">NCWAL01</strain>
    </source>
</reference>
<dbReference type="EMBL" id="JAQNDM010000002">
    <property type="protein sequence ID" value="MDC0710038.1"/>
    <property type="molecule type" value="Genomic_DNA"/>
</dbReference>
<dbReference type="InterPro" id="IPR013096">
    <property type="entry name" value="Cupin_2"/>
</dbReference>
<organism evidence="3 4">
    <name type="scientific">Stigmatella ashevillensis</name>
    <dbReference type="NCBI Taxonomy" id="2995309"/>
    <lineage>
        <taxon>Bacteria</taxon>
        <taxon>Pseudomonadati</taxon>
        <taxon>Myxococcota</taxon>
        <taxon>Myxococcia</taxon>
        <taxon>Myxococcales</taxon>
        <taxon>Cystobacterineae</taxon>
        <taxon>Archangiaceae</taxon>
        <taxon>Stigmatella</taxon>
    </lineage>
</organism>
<keyword evidence="4" id="KW-1185">Reference proteome</keyword>
<dbReference type="Gene3D" id="2.60.120.10">
    <property type="entry name" value="Jelly Rolls"/>
    <property type="match status" value="1"/>
</dbReference>
<sequence length="175" mass="18684">MSSPHLIHEAALPWTDVTQGSRIALRRKQLGAAAKGQNLGCSLIELLPGKQSWPRHYHLANEEAIYVLSGEGHLRLGEETLPLKAGDYVALPAGPTAAHQLFNGGTEPLRYLAFSTMAAPDVIVYPDSKKLGVFGGAAPGGNKADRFLHAYLPLSAEVDYWSGEDTGEEEPPTGG</sequence>
<evidence type="ECO:0000313" key="3">
    <source>
        <dbReference type="EMBL" id="MDC0710038.1"/>
    </source>
</evidence>
<comment type="caution">
    <text evidence="3">The sequence shown here is derived from an EMBL/GenBank/DDBJ whole genome shotgun (WGS) entry which is preliminary data.</text>
</comment>
<dbReference type="Proteomes" id="UP001221838">
    <property type="component" value="Unassembled WGS sequence"/>
</dbReference>
<dbReference type="PANTHER" id="PTHR35848:SF6">
    <property type="entry name" value="CUPIN TYPE-2 DOMAIN-CONTAINING PROTEIN"/>
    <property type="match status" value="1"/>
</dbReference>